<dbReference type="SUPFAM" id="SSF81383">
    <property type="entry name" value="F-box domain"/>
    <property type="match status" value="1"/>
</dbReference>
<feature type="region of interest" description="Disordered" evidence="1">
    <location>
        <begin position="1"/>
        <end position="23"/>
    </location>
</feature>
<gene>
    <name evidence="3" type="ORF">Tco_1112760</name>
</gene>
<accession>A0ABQ5IQB2</accession>
<dbReference type="InterPro" id="IPR036047">
    <property type="entry name" value="F-box-like_dom_sf"/>
</dbReference>
<feature type="domain" description="F-box" evidence="2">
    <location>
        <begin position="24"/>
        <end position="60"/>
    </location>
</feature>
<dbReference type="EMBL" id="BQNB010021058">
    <property type="protein sequence ID" value="GJU02422.1"/>
    <property type="molecule type" value="Genomic_DNA"/>
</dbReference>
<proteinExistence type="predicted"/>
<protein>
    <submittedName>
        <fullName evidence="3">F-box domain, cyclin-like protein</fullName>
    </submittedName>
</protein>
<dbReference type="PANTHER" id="PTHR31293:SF12">
    <property type="entry name" value="RNI-LIKE SUPERFAMILY PROTEIN"/>
    <property type="match status" value="1"/>
</dbReference>
<evidence type="ECO:0000259" key="2">
    <source>
        <dbReference type="PROSITE" id="PS50181"/>
    </source>
</evidence>
<name>A0ABQ5IQB2_9ASTR</name>
<dbReference type="InterPro" id="IPR001810">
    <property type="entry name" value="F-box_dom"/>
</dbReference>
<dbReference type="PANTHER" id="PTHR31293">
    <property type="entry name" value="RNI-LIKE SUPERFAMILY PROTEIN"/>
    <property type="match status" value="1"/>
</dbReference>
<organism evidence="3 4">
    <name type="scientific">Tanacetum coccineum</name>
    <dbReference type="NCBI Taxonomy" id="301880"/>
    <lineage>
        <taxon>Eukaryota</taxon>
        <taxon>Viridiplantae</taxon>
        <taxon>Streptophyta</taxon>
        <taxon>Embryophyta</taxon>
        <taxon>Tracheophyta</taxon>
        <taxon>Spermatophyta</taxon>
        <taxon>Magnoliopsida</taxon>
        <taxon>eudicotyledons</taxon>
        <taxon>Gunneridae</taxon>
        <taxon>Pentapetalae</taxon>
        <taxon>asterids</taxon>
        <taxon>campanulids</taxon>
        <taxon>Asterales</taxon>
        <taxon>Asteraceae</taxon>
        <taxon>Asteroideae</taxon>
        <taxon>Anthemideae</taxon>
        <taxon>Anthemidinae</taxon>
        <taxon>Tanacetum</taxon>
    </lineage>
</organism>
<evidence type="ECO:0000313" key="3">
    <source>
        <dbReference type="EMBL" id="GJU02422.1"/>
    </source>
</evidence>
<dbReference type="InterPro" id="IPR055294">
    <property type="entry name" value="FBL60-like"/>
</dbReference>
<evidence type="ECO:0000256" key="1">
    <source>
        <dbReference type="SAM" id="MobiDB-lite"/>
    </source>
</evidence>
<dbReference type="CDD" id="cd22160">
    <property type="entry name" value="F-box_AtFBL13-like"/>
    <property type="match status" value="1"/>
</dbReference>
<reference evidence="3" key="2">
    <citation type="submission" date="2022-01" db="EMBL/GenBank/DDBJ databases">
        <authorList>
            <person name="Yamashiro T."/>
            <person name="Shiraishi A."/>
            <person name="Satake H."/>
            <person name="Nakayama K."/>
        </authorList>
    </citation>
    <scope>NUCLEOTIDE SEQUENCE</scope>
</reference>
<reference evidence="3" key="1">
    <citation type="journal article" date="2022" name="Int. J. Mol. Sci.">
        <title>Draft Genome of Tanacetum Coccineum: Genomic Comparison of Closely Related Tanacetum-Family Plants.</title>
        <authorList>
            <person name="Yamashiro T."/>
            <person name="Shiraishi A."/>
            <person name="Nakayama K."/>
            <person name="Satake H."/>
        </authorList>
    </citation>
    <scope>NUCLEOTIDE SEQUENCE</scope>
</reference>
<dbReference type="Proteomes" id="UP001151760">
    <property type="component" value="Unassembled WGS sequence"/>
</dbReference>
<keyword evidence="4" id="KW-1185">Reference proteome</keyword>
<dbReference type="Pfam" id="PF00646">
    <property type="entry name" value="F-box"/>
    <property type="match status" value="1"/>
</dbReference>
<comment type="caution">
    <text evidence="3">The sequence shown here is derived from an EMBL/GenBank/DDBJ whole genome shotgun (WGS) entry which is preliminary data.</text>
</comment>
<dbReference type="InterPro" id="IPR053781">
    <property type="entry name" value="F-box_AtFBL13-like"/>
</dbReference>
<sequence>MILRSGKALKHSSEHSPVENTNGEDIISKLPDALLTHILSQLPDADACRTSILSSRWKDLWVFLPYLHVDILKNFTSEQANEYYDLVDKTLAIHDDMPIHRFFLKCSSDSDYKRVHDWLRIVVQHKV</sequence>
<evidence type="ECO:0000313" key="4">
    <source>
        <dbReference type="Proteomes" id="UP001151760"/>
    </source>
</evidence>
<dbReference type="Gene3D" id="1.20.1280.50">
    <property type="match status" value="1"/>
</dbReference>
<dbReference type="PROSITE" id="PS50181">
    <property type="entry name" value="FBOX"/>
    <property type="match status" value="1"/>
</dbReference>